<keyword evidence="3" id="KW-1185">Reference proteome</keyword>
<dbReference type="Proteomes" id="UP001596203">
    <property type="component" value="Unassembled WGS sequence"/>
</dbReference>
<dbReference type="RefSeq" id="WP_377429569.1">
    <property type="nucleotide sequence ID" value="NZ_JBHSPR010000042.1"/>
</dbReference>
<feature type="chain" id="PRO_5045574848" evidence="1">
    <location>
        <begin position="49"/>
        <end position="1053"/>
    </location>
</feature>
<protein>
    <submittedName>
        <fullName evidence="2">Uncharacterized protein</fullName>
    </submittedName>
</protein>
<reference evidence="3" key="1">
    <citation type="journal article" date="2019" name="Int. J. Syst. Evol. Microbiol.">
        <title>The Global Catalogue of Microorganisms (GCM) 10K type strain sequencing project: providing services to taxonomists for standard genome sequencing and annotation.</title>
        <authorList>
            <consortium name="The Broad Institute Genomics Platform"/>
            <consortium name="The Broad Institute Genome Sequencing Center for Infectious Disease"/>
            <person name="Wu L."/>
            <person name="Ma J."/>
        </authorList>
    </citation>
    <scope>NUCLEOTIDE SEQUENCE [LARGE SCALE GENOMIC DNA]</scope>
    <source>
        <strain evidence="3">ZS-35-S2</strain>
    </source>
</reference>
<keyword evidence="1" id="KW-0732">Signal</keyword>
<evidence type="ECO:0000256" key="1">
    <source>
        <dbReference type="SAM" id="SignalP"/>
    </source>
</evidence>
<organism evidence="2 3">
    <name type="scientific">Plantactinospora solaniradicis</name>
    <dbReference type="NCBI Taxonomy" id="1723736"/>
    <lineage>
        <taxon>Bacteria</taxon>
        <taxon>Bacillati</taxon>
        <taxon>Actinomycetota</taxon>
        <taxon>Actinomycetes</taxon>
        <taxon>Micromonosporales</taxon>
        <taxon>Micromonosporaceae</taxon>
        <taxon>Plantactinospora</taxon>
    </lineage>
</organism>
<proteinExistence type="predicted"/>
<name>A0ABW1KI42_9ACTN</name>
<sequence>MFQYRYTFTEYFRVMTIKRSWPARRGTAVATMIAVTAASVLFGTPAAANPVPVPQSALTDRAFGQVTESHIQGANRIKAAVLSAEFLQWHRLRPNATAEQAQTQLTARKQLLDSSLTAFDLLVPEQDLVLKSVDILLGAPGGDTRTSPEITGLVGAVIGKTVEPWDTREELASGALRTAQWLRGRDDALAAVWSAVRQTGAANVPFATAWNAVLGAPSGVDVTSTYEALTDDPALSHVDLDAILALQGDSGAYVDAAEQQLGSLHARLLDMSVEIRFEIGQTDPECPPDGPPSAACTAAAKKEAEDRDRARQQTISDIKAGLGMVSTILGFADPDAAKKAKVIGEAVLTTVSTISKYAAAIAGRGVVDAIFSTATLAMTGNIFGAVMSIIGLFAKSGPSLDQQILAQVKALRDEVRALGNQMRASFARVEAQINTVYANMMAQFDRLNETIAGNTAQLTLVQQQVAQLGLRLEDIAATVLAAIGDAVLHDARADINQYIGYLENFGQPIPTYGEFLGPENEFHLTSTVLASGASFVVPKTDADNPSLDPTNVLNSFGEARSINYLARIASWRDPSIAEPATPVGNPTVWNLGAQAYAMLLLQNPAYAAQVSAGRAGQIEAEGTRIMDLAASFGHPVNGNANSLIRGLVNDYVAATNELSTALAAFRTNEIQVRWEPDANGIQVKTPKTYDLFWDTDKPLAPAPAKADEASVPHCSGAADPIDRPSNVSYDQMSNVVRMLQYAYTPRLGEPPAGVRELPEVGYCYTPSWVFVRADGYEHGMIRFWGNLRLDIHSRFRLNSTAPWQNSRTTHYTWPEEELYKIDCLTFNCDRETSPEQGLSQKWPSGRSTFSWAAAMVDNTAVDASLTSTLRGFLQARQKSMYDRVRELTTQVSGPVPTALKKMNTAARLLQAYTRLGLPNALDSDDVLSAHLFGQYQIPVNMPTDAKIGDAYGKAGENFALCGSSPCSVDPSRPLRNQVSLKLPCEPAVDSSNLPGDPLGDCLITSARSRTATLMQRYEVWADQITAGLHHERVPWMNDTLTGLRIATRLTRPI</sequence>
<comment type="caution">
    <text evidence="2">The sequence shown here is derived from an EMBL/GenBank/DDBJ whole genome shotgun (WGS) entry which is preliminary data.</text>
</comment>
<accession>A0ABW1KI42</accession>
<feature type="signal peptide" evidence="1">
    <location>
        <begin position="1"/>
        <end position="48"/>
    </location>
</feature>
<evidence type="ECO:0000313" key="3">
    <source>
        <dbReference type="Proteomes" id="UP001596203"/>
    </source>
</evidence>
<evidence type="ECO:0000313" key="2">
    <source>
        <dbReference type="EMBL" id="MFC6021422.1"/>
    </source>
</evidence>
<dbReference type="EMBL" id="JBHSPR010000042">
    <property type="protein sequence ID" value="MFC6021422.1"/>
    <property type="molecule type" value="Genomic_DNA"/>
</dbReference>
<gene>
    <name evidence="2" type="ORF">ACFP2T_35295</name>
</gene>